<dbReference type="PANTHER" id="PTHR34475">
    <property type="match status" value="1"/>
</dbReference>
<dbReference type="CDD" id="cd00093">
    <property type="entry name" value="HTH_XRE"/>
    <property type="match status" value="1"/>
</dbReference>
<keyword evidence="2" id="KW-0812">Transmembrane</keyword>
<feature type="domain" description="Cytoskeleton protein RodZ-like C-terminal" evidence="3">
    <location>
        <begin position="179"/>
        <end position="247"/>
    </location>
</feature>
<proteinExistence type="predicted"/>
<dbReference type="InterPro" id="IPR025194">
    <property type="entry name" value="RodZ-like_C"/>
</dbReference>
<evidence type="ECO:0000256" key="2">
    <source>
        <dbReference type="SAM" id="Phobius"/>
    </source>
</evidence>
<gene>
    <name evidence="4" type="ORF">HT578_07125</name>
</gene>
<keyword evidence="2" id="KW-1133">Transmembrane helix</keyword>
<name>A0ABX8E2X6_9SPHN</name>
<evidence type="ECO:0000313" key="5">
    <source>
        <dbReference type="Proteomes" id="UP000677126"/>
    </source>
</evidence>
<dbReference type="Gene3D" id="1.10.260.40">
    <property type="entry name" value="lambda repressor-like DNA-binding domains"/>
    <property type="match status" value="1"/>
</dbReference>
<sequence>MDNVETPEPTSQPLTAGQTLLKAREEAGLSRADIASRTKVAERHILSIEEDRFEDLAARTYAVGFSRAYARAMGLDEKVIAEKVRAQLDAHEPYAPVTQPSFEPGDPARVPSSGLAWLAGGAVVLVIGLVFYFWSSVFSPEGELPSLLPGDEPSAAPTPAQAVAAPSPSAAVPSGPVVLTANADQVWLRVSDGSGATLVETVLARGESWTVPADADAPTLRTARPDALAITVGGTAVPALSDKPETVSGVSLAPRDLLGSTAPAPASSPAATPAPTSTPTAASTPAPRATSTPTARTSPAASPRPSPTPSRTATARPSPAPSRTAAARPATARPSPSTPATQESGGPVSILPTGNASPSPTTVSTTSE</sequence>
<dbReference type="Pfam" id="PF13464">
    <property type="entry name" value="RodZ_C"/>
    <property type="match status" value="1"/>
</dbReference>
<protein>
    <submittedName>
        <fullName evidence="4">DUF4115 domain-containing protein</fullName>
    </submittedName>
</protein>
<dbReference type="EMBL" id="CP054856">
    <property type="protein sequence ID" value="QVM83490.1"/>
    <property type="molecule type" value="Genomic_DNA"/>
</dbReference>
<keyword evidence="2" id="KW-0472">Membrane</keyword>
<evidence type="ECO:0000259" key="3">
    <source>
        <dbReference type="Pfam" id="PF13464"/>
    </source>
</evidence>
<feature type="region of interest" description="Disordered" evidence="1">
    <location>
        <begin position="255"/>
        <end position="368"/>
    </location>
</feature>
<feature type="compositionally biased region" description="Low complexity" evidence="1">
    <location>
        <begin position="153"/>
        <end position="173"/>
    </location>
</feature>
<dbReference type="InterPro" id="IPR001387">
    <property type="entry name" value="Cro/C1-type_HTH"/>
</dbReference>
<dbReference type="InterPro" id="IPR010982">
    <property type="entry name" value="Lambda_DNA-bd_dom_sf"/>
</dbReference>
<accession>A0ABX8E2X6</accession>
<organism evidence="4 5">
    <name type="scientific">Novosphingobium decolorationis</name>
    <dbReference type="NCBI Taxonomy" id="2698673"/>
    <lineage>
        <taxon>Bacteria</taxon>
        <taxon>Pseudomonadati</taxon>
        <taxon>Pseudomonadota</taxon>
        <taxon>Alphaproteobacteria</taxon>
        <taxon>Sphingomonadales</taxon>
        <taxon>Sphingomonadaceae</taxon>
        <taxon>Novosphingobium</taxon>
    </lineage>
</organism>
<dbReference type="PANTHER" id="PTHR34475:SF1">
    <property type="entry name" value="CYTOSKELETON PROTEIN RODZ"/>
    <property type="match status" value="1"/>
</dbReference>
<evidence type="ECO:0000256" key="1">
    <source>
        <dbReference type="SAM" id="MobiDB-lite"/>
    </source>
</evidence>
<dbReference type="RefSeq" id="WP_213503196.1">
    <property type="nucleotide sequence ID" value="NZ_CP054856.1"/>
</dbReference>
<feature type="compositionally biased region" description="Low complexity" evidence="1">
    <location>
        <begin position="260"/>
        <end position="301"/>
    </location>
</feature>
<reference evidence="4 5" key="1">
    <citation type="journal article" date="2021" name="Int. J. Syst. Evol. Microbiol.">
        <title>Novosphingobium decolorationis sp. nov., an aniline blue-decolourizing bacterium isolated from East Pacific sediment.</title>
        <authorList>
            <person name="Chen X."/>
            <person name="Dong B."/>
            <person name="Chen T."/>
            <person name="Ren N."/>
            <person name="Wang J."/>
            <person name="Xu Y."/>
            <person name="Yang J."/>
            <person name="Zhu S."/>
            <person name="Chen J."/>
        </authorList>
    </citation>
    <scope>NUCLEOTIDE SEQUENCE [LARGE SCALE GENOMIC DNA]</scope>
    <source>
        <strain evidence="4 5">502str22</strain>
    </source>
</reference>
<feature type="compositionally biased region" description="Low complexity" evidence="1">
    <location>
        <begin position="357"/>
        <end position="368"/>
    </location>
</feature>
<feature type="region of interest" description="Disordered" evidence="1">
    <location>
        <begin position="149"/>
        <end position="173"/>
    </location>
</feature>
<feature type="compositionally biased region" description="Low complexity" evidence="1">
    <location>
        <begin position="309"/>
        <end position="341"/>
    </location>
</feature>
<keyword evidence="5" id="KW-1185">Reference proteome</keyword>
<dbReference type="InterPro" id="IPR050400">
    <property type="entry name" value="Bact_Cytoskel_RodZ"/>
</dbReference>
<dbReference type="Proteomes" id="UP000677126">
    <property type="component" value="Chromosome"/>
</dbReference>
<evidence type="ECO:0000313" key="4">
    <source>
        <dbReference type="EMBL" id="QVM83490.1"/>
    </source>
</evidence>
<feature type="transmembrane region" description="Helical" evidence="2">
    <location>
        <begin position="115"/>
        <end position="134"/>
    </location>
</feature>
<dbReference type="Pfam" id="PF13413">
    <property type="entry name" value="HTH_25"/>
    <property type="match status" value="1"/>
</dbReference>